<dbReference type="EMBL" id="FUYM01000014">
    <property type="protein sequence ID" value="SKC06698.1"/>
    <property type="molecule type" value="Genomic_DNA"/>
</dbReference>
<gene>
    <name evidence="1" type="ORF">SAMN06295920_11415</name>
</gene>
<dbReference type="AlphaFoldDB" id="A0A1T5GE49"/>
<protein>
    <submittedName>
        <fullName evidence="1">Uncharacterized protein</fullName>
    </submittedName>
</protein>
<organism evidence="1 2">
    <name type="scientific">Rhizorhabdus histidinilytica</name>
    <dbReference type="NCBI Taxonomy" id="439228"/>
    <lineage>
        <taxon>Bacteria</taxon>
        <taxon>Pseudomonadati</taxon>
        <taxon>Pseudomonadota</taxon>
        <taxon>Alphaproteobacteria</taxon>
        <taxon>Sphingomonadales</taxon>
        <taxon>Sphingomonadaceae</taxon>
        <taxon>Rhizorhabdus</taxon>
    </lineage>
</organism>
<sequence length="103" mass="11664">MAIGGLPSRRAHGIARRMDLDALLLHYFGTDDLDALDEATIEEGRQRVEIAFGTERDSGRRFALWILLHALGGAPDPEVAFRDARDRKAAEDYAWAARRMERR</sequence>
<dbReference type="STRING" id="439228.SAMN06295920_11415"/>
<evidence type="ECO:0000313" key="2">
    <source>
        <dbReference type="Proteomes" id="UP000189818"/>
    </source>
</evidence>
<keyword evidence="2" id="KW-1185">Reference proteome</keyword>
<dbReference type="RefSeq" id="WP_347271105.1">
    <property type="nucleotide sequence ID" value="NZ_JBDHSL010000018.1"/>
</dbReference>
<accession>A0A1T5GE49</accession>
<name>A0A1T5GE49_9SPHN</name>
<proteinExistence type="predicted"/>
<dbReference type="Proteomes" id="UP000189818">
    <property type="component" value="Unassembled WGS sequence"/>
</dbReference>
<reference evidence="2" key="1">
    <citation type="submission" date="2017-02" db="EMBL/GenBank/DDBJ databases">
        <authorList>
            <person name="Varghese N."/>
            <person name="Submissions S."/>
        </authorList>
    </citation>
    <scope>NUCLEOTIDE SEQUENCE [LARGE SCALE GENOMIC DNA]</scope>
    <source>
        <strain evidence="2">UM2</strain>
    </source>
</reference>
<evidence type="ECO:0000313" key="1">
    <source>
        <dbReference type="EMBL" id="SKC06698.1"/>
    </source>
</evidence>